<dbReference type="InterPro" id="IPR015943">
    <property type="entry name" value="WD40/YVTN_repeat-like_dom_sf"/>
</dbReference>
<dbReference type="Proteomes" id="UP001201980">
    <property type="component" value="Unassembled WGS sequence"/>
</dbReference>
<feature type="repeat" description="WD" evidence="1">
    <location>
        <begin position="577"/>
        <end position="609"/>
    </location>
</feature>
<feature type="compositionally biased region" description="Pro residues" evidence="2">
    <location>
        <begin position="178"/>
        <end position="189"/>
    </location>
</feature>
<organism evidence="3 4">
    <name type="scientific">Zalerion maritima</name>
    <dbReference type="NCBI Taxonomy" id="339359"/>
    <lineage>
        <taxon>Eukaryota</taxon>
        <taxon>Fungi</taxon>
        <taxon>Dikarya</taxon>
        <taxon>Ascomycota</taxon>
        <taxon>Pezizomycotina</taxon>
        <taxon>Sordariomycetes</taxon>
        <taxon>Lulworthiomycetidae</taxon>
        <taxon>Lulworthiales</taxon>
        <taxon>Lulworthiaceae</taxon>
        <taxon>Zalerion</taxon>
    </lineage>
</organism>
<dbReference type="PANTHER" id="PTHR43991:SF12">
    <property type="entry name" value="WD REPEAT PROTEIN (AFU_ORTHOLOGUE AFUA_8G05640)"/>
    <property type="match status" value="1"/>
</dbReference>
<feature type="compositionally biased region" description="Acidic residues" evidence="2">
    <location>
        <begin position="242"/>
        <end position="259"/>
    </location>
</feature>
<feature type="compositionally biased region" description="Pro residues" evidence="2">
    <location>
        <begin position="261"/>
        <end position="272"/>
    </location>
</feature>
<dbReference type="SUPFAM" id="SSF50978">
    <property type="entry name" value="WD40 repeat-like"/>
    <property type="match status" value="1"/>
</dbReference>
<feature type="compositionally biased region" description="Pro residues" evidence="2">
    <location>
        <begin position="206"/>
        <end position="215"/>
    </location>
</feature>
<comment type="caution">
    <text evidence="3">The sequence shown here is derived from an EMBL/GenBank/DDBJ whole genome shotgun (WGS) entry which is preliminary data.</text>
</comment>
<evidence type="ECO:0000256" key="1">
    <source>
        <dbReference type="PROSITE-ProRule" id="PRU00221"/>
    </source>
</evidence>
<dbReference type="AlphaFoldDB" id="A0AAD5RU51"/>
<evidence type="ECO:0000313" key="3">
    <source>
        <dbReference type="EMBL" id="KAJ2898808.1"/>
    </source>
</evidence>
<dbReference type="EMBL" id="JAKWBI020000216">
    <property type="protein sequence ID" value="KAJ2898808.1"/>
    <property type="molecule type" value="Genomic_DNA"/>
</dbReference>
<sequence length="747" mass="83534">MGPDPDEYNPGSFPLYDDDHHPPSFSEDVLMMSNAHPQSLHQHHYSLPSPTHHNHTQFTPTNSNHHQYQQHPFDNTPVTVLSAQPLPGYYEALPIYDGPIPPQFPWPILEHGFDIPNDEETSLSAIHHALDAMSPSQDILSESPPYPMYEGHGEEDASVEMEATANPSPYLSQFPHHQPLPQPAVPSPQPISLDAGSWPTTVPSPGQVPPAPLPPGHSVNPTGAAVSVQLQQLQNLQAIQEPDSDEENLEGGDNDDDEPSIPAPMPPPPPQIPLHAMLGLSQSNINTLGPDNPSFLLFLRRWIYSPRVRTQPILEQVEAQADEPERVVHYGSLEGDKCDMQGINWHEMGTTRRDARLQRRRTYRNYVNRPNSDCWEPAYDTPRDVDYFRFRRMDIKHNVHLAHFQLRNDLSCVSRSLAFYPSVRSVQQINPVSGKSTVALDLKDVPNIQISTLSAKNGALVVGGFNGDYYVKSLDSIQEKEPGHHEGQLTVNTSGITNHVQLWRDRRSDAPLASFASNDLGFRTLDIATDKLVSQTVYDFPINCSAISPDRRLRVMVGDHNDVVICNSETNEVLQKLRSHRDFGFACDWSENGWSVATGFQDMMVKIWDARKWTGSNGDAAPVTTIKTNMSGARSLRFSPLGSGKPTLIAAEEADYLNIIDAETYGRRQVLDLFGEIGGVDFANDGRDLMVLCSDPHRGGLMRLERTRDTLSEFYDSDAERGVEKRNRTIYSRRRVRAACPVDLDLF</sequence>
<reference evidence="3" key="1">
    <citation type="submission" date="2022-07" db="EMBL/GenBank/DDBJ databases">
        <title>Draft genome sequence of Zalerion maritima ATCC 34329, a (micro)plastics degrading marine fungus.</title>
        <authorList>
            <person name="Paco A."/>
            <person name="Goncalves M.F.M."/>
            <person name="Rocha-Santos T.A.P."/>
            <person name="Alves A."/>
        </authorList>
    </citation>
    <scope>NUCLEOTIDE SEQUENCE</scope>
    <source>
        <strain evidence="3">ATCC 34329</strain>
    </source>
</reference>
<dbReference type="SMART" id="SM00320">
    <property type="entry name" value="WD40"/>
    <property type="match status" value="1"/>
</dbReference>
<dbReference type="PROSITE" id="PS50082">
    <property type="entry name" value="WD_REPEATS_2"/>
    <property type="match status" value="1"/>
</dbReference>
<dbReference type="InterPro" id="IPR001680">
    <property type="entry name" value="WD40_rpt"/>
</dbReference>
<accession>A0AAD5RU51</accession>
<proteinExistence type="predicted"/>
<name>A0AAD5RU51_9PEZI</name>
<feature type="region of interest" description="Disordered" evidence="2">
    <location>
        <begin position="241"/>
        <end position="274"/>
    </location>
</feature>
<evidence type="ECO:0000256" key="2">
    <source>
        <dbReference type="SAM" id="MobiDB-lite"/>
    </source>
</evidence>
<protein>
    <submittedName>
        <fullName evidence="3">WD domain-containing protein</fullName>
    </submittedName>
</protein>
<keyword evidence="4" id="KW-1185">Reference proteome</keyword>
<dbReference type="PANTHER" id="PTHR43991">
    <property type="entry name" value="WD REPEAT PROTEIN (AFU_ORTHOLOGUE AFUA_8G05640)-RELATED"/>
    <property type="match status" value="1"/>
</dbReference>
<feature type="region of interest" description="Disordered" evidence="2">
    <location>
        <begin position="136"/>
        <end position="222"/>
    </location>
</feature>
<evidence type="ECO:0000313" key="4">
    <source>
        <dbReference type="Proteomes" id="UP001201980"/>
    </source>
</evidence>
<keyword evidence="1" id="KW-0853">WD repeat</keyword>
<feature type="region of interest" description="Disordered" evidence="2">
    <location>
        <begin position="1"/>
        <end position="28"/>
    </location>
</feature>
<dbReference type="Gene3D" id="2.130.10.10">
    <property type="entry name" value="YVTN repeat-like/Quinoprotein amine dehydrogenase"/>
    <property type="match status" value="1"/>
</dbReference>
<dbReference type="InterPro" id="IPR036322">
    <property type="entry name" value="WD40_repeat_dom_sf"/>
</dbReference>
<gene>
    <name evidence="3" type="ORF">MKZ38_003628</name>
</gene>